<sequence length="194" mass="22294">MTKEQHQEYLQYLRKWTKDNISATDSEVTKIDKIQDFIMTNFHYANTKVGGYTQTGISVQTPYVFIKDKEAVCQAYAQMFKDMGQLAGLDVYYIQGFGDPYMGADSLHAWNIVKVDGKFYHVDLTWNDTIDKTSKNHTFTLRGNDFMKKTHRWNAVYNISNEDYQGYNRSLPVATQSGTVLRNHAGVALSSQMI</sequence>
<evidence type="ECO:0000313" key="3">
    <source>
        <dbReference type="Proteomes" id="UP000005388"/>
    </source>
</evidence>
<organism evidence="2 3">
    <name type="scientific">Streptococcus urinalis 2285-97</name>
    <dbReference type="NCBI Taxonomy" id="764291"/>
    <lineage>
        <taxon>Bacteria</taxon>
        <taxon>Bacillati</taxon>
        <taxon>Bacillota</taxon>
        <taxon>Bacilli</taxon>
        <taxon>Lactobacillales</taxon>
        <taxon>Streptococcaceae</taxon>
        <taxon>Streptococcus</taxon>
    </lineage>
</organism>
<dbReference type="Pfam" id="PF01841">
    <property type="entry name" value="Transglut_core"/>
    <property type="match status" value="1"/>
</dbReference>
<dbReference type="PANTHER" id="PTHR46333">
    <property type="entry name" value="CYTOKINESIS PROTEIN 3"/>
    <property type="match status" value="1"/>
</dbReference>
<dbReference type="Proteomes" id="UP000005388">
    <property type="component" value="Unassembled WGS sequence"/>
</dbReference>
<gene>
    <name evidence="2" type="ORF">STRUR_0141</name>
</gene>
<keyword evidence="3" id="KW-1185">Reference proteome</keyword>
<dbReference type="GO" id="GO:0005737">
    <property type="term" value="C:cytoplasm"/>
    <property type="evidence" value="ECO:0007669"/>
    <property type="project" value="TreeGrafter"/>
</dbReference>
<dbReference type="Gene3D" id="3.10.620.30">
    <property type="match status" value="1"/>
</dbReference>
<dbReference type="EMBL" id="AEUZ02000001">
    <property type="protein sequence ID" value="EHJ56849.1"/>
    <property type="molecule type" value="Genomic_DNA"/>
</dbReference>
<dbReference type="eggNOG" id="COG5279">
    <property type="taxonomic scope" value="Bacteria"/>
</dbReference>
<proteinExistence type="predicted"/>
<feature type="domain" description="Transglutaminase-like" evidence="1">
    <location>
        <begin position="65"/>
        <end position="126"/>
    </location>
</feature>
<dbReference type="InterPro" id="IPR038765">
    <property type="entry name" value="Papain-like_cys_pep_sf"/>
</dbReference>
<dbReference type="PANTHER" id="PTHR46333:SF2">
    <property type="entry name" value="CYTOKINESIS PROTEIN 3"/>
    <property type="match status" value="1"/>
</dbReference>
<dbReference type="RefSeq" id="WP_006739590.1">
    <property type="nucleotide sequence ID" value="NZ_AEUZ02000001.1"/>
</dbReference>
<protein>
    <submittedName>
        <fullName evidence="2">Transglutaminase-like protein</fullName>
    </submittedName>
</protein>
<comment type="caution">
    <text evidence="2">The sequence shown here is derived from an EMBL/GenBank/DDBJ whole genome shotgun (WGS) entry which is preliminary data.</text>
</comment>
<dbReference type="InterPro" id="IPR002931">
    <property type="entry name" value="Transglutaminase-like"/>
</dbReference>
<dbReference type="InterPro" id="IPR052557">
    <property type="entry name" value="CAP/Cytokinesis_protein"/>
</dbReference>
<evidence type="ECO:0000259" key="1">
    <source>
        <dbReference type="SMART" id="SM00460"/>
    </source>
</evidence>
<dbReference type="STRING" id="764291.STRUR_0141"/>
<dbReference type="SUPFAM" id="SSF54001">
    <property type="entry name" value="Cysteine proteinases"/>
    <property type="match status" value="1"/>
</dbReference>
<dbReference type="SMART" id="SM00460">
    <property type="entry name" value="TGc"/>
    <property type="match status" value="1"/>
</dbReference>
<evidence type="ECO:0000313" key="2">
    <source>
        <dbReference type="EMBL" id="EHJ56849.1"/>
    </source>
</evidence>
<reference evidence="2 3" key="1">
    <citation type="journal article" date="2014" name="Int. J. Syst. Evol. Microbiol.">
        <title>Phylogenomics and the dynamic genome evolution of the genus Streptococcus.</title>
        <authorList>
            <consortium name="The Broad Institute Genome Sequencing Platform"/>
            <person name="Richards V.P."/>
            <person name="Palmer S.R."/>
            <person name="Pavinski Bitar P.D."/>
            <person name="Qin X."/>
            <person name="Weinstock G.M."/>
            <person name="Highlander S.K."/>
            <person name="Town C.D."/>
            <person name="Burne R.A."/>
            <person name="Stanhope M.J."/>
        </authorList>
    </citation>
    <scope>NUCLEOTIDE SEQUENCE [LARGE SCALE GENOMIC DNA]</scope>
    <source>
        <strain evidence="2 3">2285-97</strain>
    </source>
</reference>
<name>G5KH49_9STRE</name>
<dbReference type="AlphaFoldDB" id="G5KH49"/>
<accession>G5KH49</accession>